<dbReference type="Pfam" id="PF10123">
    <property type="entry name" value="Mu-like_Pro"/>
    <property type="match status" value="1"/>
</dbReference>
<dbReference type="EMBL" id="BK015660">
    <property type="protein sequence ID" value="DAE18664.1"/>
    <property type="molecule type" value="Genomic_DNA"/>
</dbReference>
<dbReference type="InterPro" id="IPR012106">
    <property type="entry name" value="Phage_Mu_Gp1"/>
</dbReference>
<accession>A0A8S5QHX8</accession>
<sequence>MNSPLLKSIFSVTLPASQAGDAPGWMQLFPSGTFSGRDGRGPYTCDPVSVVAQTRAHNGPLDIPVDYDHQLEFSAVNGQPAPAAGWITALEARDDGVWGHVEWTEKGRAHVAAREYRYVSPVYYHDPSGVIQSIESVALTNVPNLTGLKALASREPSGQQSFTGESPMSFLKTIASVLGVTDAEPTEATVEAAARMVVQDAQSMKEAMSTMAQTVKADGVTPAGLVKAVQSVAARAEHPDVNRFVPVETFTAVNAELAQMKAAQSVGLVEQGKADGKISPAMETWAKDAASRDPEGFKKFLEAAPDLRPGGKAAQSVKATPPDSADGVLDGTAKTLCRAMGVSEEAYKKAMQSVKGGDNDGSDE</sequence>
<name>A0A8S5QHX8_9CAUD</name>
<feature type="region of interest" description="Disordered" evidence="1">
    <location>
        <begin position="303"/>
        <end position="330"/>
    </location>
</feature>
<evidence type="ECO:0000256" key="1">
    <source>
        <dbReference type="SAM" id="MobiDB-lite"/>
    </source>
</evidence>
<dbReference type="PIRSF" id="PIRSF016624">
    <property type="entry name" value="Mu_prophg_I"/>
    <property type="match status" value="1"/>
</dbReference>
<organism evidence="2">
    <name type="scientific">Siphoviridae sp. ctLgc23</name>
    <dbReference type="NCBI Taxonomy" id="2825455"/>
    <lineage>
        <taxon>Viruses</taxon>
        <taxon>Duplodnaviria</taxon>
        <taxon>Heunggongvirae</taxon>
        <taxon>Uroviricota</taxon>
        <taxon>Caudoviricetes</taxon>
    </lineage>
</organism>
<reference evidence="2" key="1">
    <citation type="journal article" date="2021" name="Proc. Natl. Acad. Sci. U.S.A.">
        <title>A Catalog of Tens of Thousands of Viruses from Human Metagenomes Reveals Hidden Associations with Chronic Diseases.</title>
        <authorList>
            <person name="Tisza M.J."/>
            <person name="Buck C.B."/>
        </authorList>
    </citation>
    <scope>NUCLEOTIDE SEQUENCE</scope>
    <source>
        <strain evidence="2">CtLgc23</strain>
    </source>
</reference>
<evidence type="ECO:0000313" key="2">
    <source>
        <dbReference type="EMBL" id="DAE18664.1"/>
    </source>
</evidence>
<proteinExistence type="predicted"/>
<protein>
    <submittedName>
        <fullName evidence="2">Uncharacterized protein</fullName>
    </submittedName>
</protein>